<organism evidence="1 2">
    <name type="scientific">Rhizopus stolonifer</name>
    <name type="common">Rhizopus nigricans</name>
    <dbReference type="NCBI Taxonomy" id="4846"/>
    <lineage>
        <taxon>Eukaryota</taxon>
        <taxon>Fungi</taxon>
        <taxon>Fungi incertae sedis</taxon>
        <taxon>Mucoromycota</taxon>
        <taxon>Mucoromycotina</taxon>
        <taxon>Mucoromycetes</taxon>
        <taxon>Mucorales</taxon>
        <taxon>Mucorineae</taxon>
        <taxon>Rhizopodaceae</taxon>
        <taxon>Rhizopus</taxon>
    </lineage>
</organism>
<accession>A0A367IPB5</accession>
<sequence>MSDIIDFLTSYANGQETDNSLETYLTTQIQKTLQDNHYRIQQGSRKEFWILFKHTFLNLSEKECLINLIKFARNVVAGDLNNQQFA</sequence>
<evidence type="ECO:0000313" key="1">
    <source>
        <dbReference type="EMBL" id="RCH79479.1"/>
    </source>
</evidence>
<proteinExistence type="predicted"/>
<name>A0A367IPB5_RHIST</name>
<comment type="caution">
    <text evidence="1">The sequence shown here is derived from an EMBL/GenBank/DDBJ whole genome shotgun (WGS) entry which is preliminary data.</text>
</comment>
<gene>
    <name evidence="1" type="ORF">CU098_000280</name>
</gene>
<evidence type="ECO:0000313" key="2">
    <source>
        <dbReference type="Proteomes" id="UP000253551"/>
    </source>
</evidence>
<dbReference type="EMBL" id="PJQM01006555">
    <property type="protein sequence ID" value="RCH79479.1"/>
    <property type="molecule type" value="Genomic_DNA"/>
</dbReference>
<keyword evidence="2" id="KW-1185">Reference proteome</keyword>
<feature type="non-terminal residue" evidence="1">
    <location>
        <position position="86"/>
    </location>
</feature>
<dbReference type="AlphaFoldDB" id="A0A367IPB5"/>
<protein>
    <submittedName>
        <fullName evidence="1">Uncharacterized protein</fullName>
    </submittedName>
</protein>
<dbReference type="Proteomes" id="UP000253551">
    <property type="component" value="Unassembled WGS sequence"/>
</dbReference>
<reference evidence="1 2" key="1">
    <citation type="journal article" date="2018" name="G3 (Bethesda)">
        <title>Phylogenetic and Phylogenomic Definition of Rhizopus Species.</title>
        <authorList>
            <person name="Gryganskyi A.P."/>
            <person name="Golan J."/>
            <person name="Dolatabadi S."/>
            <person name="Mondo S."/>
            <person name="Robb S."/>
            <person name="Idnurm A."/>
            <person name="Muszewska A."/>
            <person name="Steczkiewicz K."/>
            <person name="Masonjones S."/>
            <person name="Liao H.L."/>
            <person name="Gajdeczka M.T."/>
            <person name="Anike F."/>
            <person name="Vuek A."/>
            <person name="Anishchenko I.M."/>
            <person name="Voigt K."/>
            <person name="de Hoog G.S."/>
            <person name="Smith M.E."/>
            <person name="Heitman J."/>
            <person name="Vilgalys R."/>
            <person name="Stajich J.E."/>
        </authorList>
    </citation>
    <scope>NUCLEOTIDE SEQUENCE [LARGE SCALE GENOMIC DNA]</scope>
    <source>
        <strain evidence="1 2">LSU 92-RS-03</strain>
    </source>
</reference>